<dbReference type="PANTHER" id="PTHR24178">
    <property type="entry name" value="MOLTING PROTEIN MLT-4"/>
    <property type="match status" value="1"/>
</dbReference>
<evidence type="ECO:0000313" key="4">
    <source>
        <dbReference type="EMBL" id="ETO06029.1"/>
    </source>
</evidence>
<evidence type="ECO:0000256" key="3">
    <source>
        <dbReference type="PROSITE-ProRule" id="PRU00023"/>
    </source>
</evidence>
<feature type="repeat" description="ANK" evidence="3">
    <location>
        <begin position="183"/>
        <end position="215"/>
    </location>
</feature>
<dbReference type="GO" id="GO:0005929">
    <property type="term" value="C:cilium"/>
    <property type="evidence" value="ECO:0007669"/>
    <property type="project" value="TreeGrafter"/>
</dbReference>
<organism evidence="4 5">
    <name type="scientific">Reticulomyxa filosa</name>
    <dbReference type="NCBI Taxonomy" id="46433"/>
    <lineage>
        <taxon>Eukaryota</taxon>
        <taxon>Sar</taxon>
        <taxon>Rhizaria</taxon>
        <taxon>Retaria</taxon>
        <taxon>Foraminifera</taxon>
        <taxon>Monothalamids</taxon>
        <taxon>Reticulomyxidae</taxon>
        <taxon>Reticulomyxa</taxon>
    </lineage>
</organism>
<gene>
    <name evidence="4" type="ORF">RFI_31367</name>
</gene>
<dbReference type="Proteomes" id="UP000023152">
    <property type="component" value="Unassembled WGS sequence"/>
</dbReference>
<dbReference type="PROSITE" id="PS50297">
    <property type="entry name" value="ANK_REP_REGION"/>
    <property type="match status" value="2"/>
</dbReference>
<dbReference type="GO" id="GO:0036371">
    <property type="term" value="P:protein localization to T-tubule"/>
    <property type="evidence" value="ECO:0007669"/>
    <property type="project" value="TreeGrafter"/>
</dbReference>
<dbReference type="EMBL" id="ASPP01027572">
    <property type="protein sequence ID" value="ETO06029.1"/>
    <property type="molecule type" value="Genomic_DNA"/>
</dbReference>
<dbReference type="InterPro" id="IPR036770">
    <property type="entry name" value="Ankyrin_rpt-contain_sf"/>
</dbReference>
<proteinExistence type="predicted"/>
<dbReference type="PANTHER" id="PTHR24178:SF9">
    <property type="entry name" value="ANK_REP_REGION DOMAIN-CONTAINING PROTEIN"/>
    <property type="match status" value="1"/>
</dbReference>
<dbReference type="SUPFAM" id="SSF48403">
    <property type="entry name" value="Ankyrin repeat"/>
    <property type="match status" value="1"/>
</dbReference>
<protein>
    <submittedName>
        <fullName evidence="4">Uncharacterized protein</fullName>
    </submittedName>
</protein>
<dbReference type="SMART" id="SM00248">
    <property type="entry name" value="ANK"/>
    <property type="match status" value="3"/>
</dbReference>
<dbReference type="Pfam" id="PF12796">
    <property type="entry name" value="Ank_2"/>
    <property type="match status" value="2"/>
</dbReference>
<comment type="caution">
    <text evidence="4">The sequence shown here is derived from an EMBL/GenBank/DDBJ whole genome shotgun (WGS) entry which is preliminary data.</text>
</comment>
<evidence type="ECO:0000256" key="1">
    <source>
        <dbReference type="ARBA" id="ARBA00022737"/>
    </source>
</evidence>
<reference evidence="4 5" key="1">
    <citation type="journal article" date="2013" name="Curr. Biol.">
        <title>The Genome of the Foraminiferan Reticulomyxa filosa.</title>
        <authorList>
            <person name="Glockner G."/>
            <person name="Hulsmann N."/>
            <person name="Schleicher M."/>
            <person name="Noegel A.A."/>
            <person name="Eichinger L."/>
            <person name="Gallinger C."/>
            <person name="Pawlowski J."/>
            <person name="Sierra R."/>
            <person name="Euteneuer U."/>
            <person name="Pillet L."/>
            <person name="Moustafa A."/>
            <person name="Platzer M."/>
            <person name="Groth M."/>
            <person name="Szafranski K."/>
            <person name="Schliwa M."/>
        </authorList>
    </citation>
    <scope>NUCLEOTIDE SEQUENCE [LARGE SCALE GENOMIC DNA]</scope>
</reference>
<feature type="repeat" description="ANK" evidence="3">
    <location>
        <begin position="149"/>
        <end position="181"/>
    </location>
</feature>
<accession>X6LWN9</accession>
<keyword evidence="5" id="KW-1185">Reference proteome</keyword>
<dbReference type="PROSITE" id="PS50088">
    <property type="entry name" value="ANK_REPEAT"/>
    <property type="match status" value="2"/>
</dbReference>
<evidence type="ECO:0000313" key="5">
    <source>
        <dbReference type="Proteomes" id="UP000023152"/>
    </source>
</evidence>
<keyword evidence="2 3" id="KW-0040">ANK repeat</keyword>
<evidence type="ECO:0000256" key="2">
    <source>
        <dbReference type="ARBA" id="ARBA00023043"/>
    </source>
</evidence>
<dbReference type="InterPro" id="IPR002110">
    <property type="entry name" value="Ankyrin_rpt"/>
</dbReference>
<sequence length="297" mass="34197">MILRGSKCFFEHNLRAGYPYRAKYVTHWNGFLGDLNIFLFFFYLGNFQLTNFASTVDNPLKNLVHLRDIADKNNSISFEVVRHEETSIDLRHIPSELGAYMIHYFINAYDTSIRTPLSHAVEKGHTHVVQWLLSLPGIDVEKGGEHHGEYWTPLHYAARYGRVDAVNLLLQHEAHVNAITSKKKSTALHLACATGSVDCVNTLLKNGANTQLEDIFQCTPFSLAIHFNEKLAQEALFQSNIEISQHDCRKLRRDDHMYRRFHWIKLARPVICNNMLRHLSRLLGIYMHDKGGDKSLL</sequence>
<dbReference type="OrthoDB" id="194358at2759"/>
<dbReference type="Gene3D" id="1.25.40.20">
    <property type="entry name" value="Ankyrin repeat-containing domain"/>
    <property type="match status" value="1"/>
</dbReference>
<keyword evidence="1" id="KW-0677">Repeat</keyword>
<dbReference type="GO" id="GO:0055117">
    <property type="term" value="P:regulation of cardiac muscle contraction"/>
    <property type="evidence" value="ECO:0007669"/>
    <property type="project" value="TreeGrafter"/>
</dbReference>
<name>X6LWN9_RETFI</name>
<dbReference type="GO" id="GO:1904108">
    <property type="term" value="P:protein localization to ciliary inversin compartment"/>
    <property type="evidence" value="ECO:0007669"/>
    <property type="project" value="TreeGrafter"/>
</dbReference>
<dbReference type="AlphaFoldDB" id="X6LWN9"/>